<feature type="domain" description="Methyltransferase small" evidence="6">
    <location>
        <begin position="118"/>
        <end position="201"/>
    </location>
</feature>
<protein>
    <recommendedName>
        <fullName evidence="1">peptide chain release factor N(5)-glutamine methyltransferase</fullName>
        <ecNumber evidence="1">2.1.1.297</ecNumber>
    </recommendedName>
</protein>
<reference evidence="8 9" key="1">
    <citation type="submission" date="2018-06" db="EMBL/GenBank/DDBJ databases">
        <authorList>
            <consortium name="Pathogen Informatics"/>
            <person name="Doyle S."/>
        </authorList>
    </citation>
    <scope>NUCLEOTIDE SEQUENCE [LARGE SCALE GENOMIC DNA]</scope>
    <source>
        <strain evidence="8 9">NCTC11388</strain>
    </source>
</reference>
<evidence type="ECO:0000256" key="2">
    <source>
        <dbReference type="ARBA" id="ARBA00022603"/>
    </source>
</evidence>
<dbReference type="SUPFAM" id="SSF53335">
    <property type="entry name" value="S-adenosyl-L-methionine-dependent methyltransferases"/>
    <property type="match status" value="1"/>
</dbReference>
<dbReference type="PANTHER" id="PTHR18895:SF74">
    <property type="entry name" value="MTRF1L RELEASE FACTOR GLUTAMINE METHYLTRANSFERASE"/>
    <property type="match status" value="1"/>
</dbReference>
<organism evidence="8 9">
    <name type="scientific">Sphingobacterium spiritivorum</name>
    <name type="common">Flavobacterium spiritivorum</name>
    <dbReference type="NCBI Taxonomy" id="258"/>
    <lineage>
        <taxon>Bacteria</taxon>
        <taxon>Pseudomonadati</taxon>
        <taxon>Bacteroidota</taxon>
        <taxon>Sphingobacteriia</taxon>
        <taxon>Sphingobacteriales</taxon>
        <taxon>Sphingobacteriaceae</taxon>
        <taxon>Sphingobacterium</taxon>
    </lineage>
</organism>
<dbReference type="Proteomes" id="UP000254893">
    <property type="component" value="Unassembled WGS sequence"/>
</dbReference>
<evidence type="ECO:0000259" key="6">
    <source>
        <dbReference type="Pfam" id="PF05175"/>
    </source>
</evidence>
<comment type="catalytic activity">
    <reaction evidence="5">
        <text>L-glutaminyl-[peptide chain release factor] + S-adenosyl-L-methionine = N(5)-methyl-L-glutaminyl-[peptide chain release factor] + S-adenosyl-L-homocysteine + H(+)</text>
        <dbReference type="Rhea" id="RHEA:42896"/>
        <dbReference type="Rhea" id="RHEA-COMP:10271"/>
        <dbReference type="Rhea" id="RHEA-COMP:10272"/>
        <dbReference type="ChEBI" id="CHEBI:15378"/>
        <dbReference type="ChEBI" id="CHEBI:30011"/>
        <dbReference type="ChEBI" id="CHEBI:57856"/>
        <dbReference type="ChEBI" id="CHEBI:59789"/>
        <dbReference type="ChEBI" id="CHEBI:61891"/>
        <dbReference type="EC" id="2.1.1.297"/>
    </reaction>
</comment>
<evidence type="ECO:0000256" key="5">
    <source>
        <dbReference type="ARBA" id="ARBA00048391"/>
    </source>
</evidence>
<keyword evidence="4" id="KW-0949">S-adenosyl-L-methionine</keyword>
<keyword evidence="2 8" id="KW-0489">Methyltransferase</keyword>
<proteinExistence type="predicted"/>
<dbReference type="Pfam" id="PF17827">
    <property type="entry name" value="PrmC_N"/>
    <property type="match status" value="1"/>
</dbReference>
<evidence type="ECO:0000313" key="9">
    <source>
        <dbReference type="Proteomes" id="UP000254893"/>
    </source>
</evidence>
<dbReference type="InterPro" id="IPR002052">
    <property type="entry name" value="DNA_methylase_N6_adenine_CS"/>
</dbReference>
<dbReference type="PANTHER" id="PTHR18895">
    <property type="entry name" value="HEMK METHYLTRANSFERASE"/>
    <property type="match status" value="1"/>
</dbReference>
<dbReference type="CDD" id="cd02440">
    <property type="entry name" value="AdoMet_MTases"/>
    <property type="match status" value="1"/>
</dbReference>
<name>A0A380BJ55_SPHSI</name>
<accession>A0A380BJ55</accession>
<dbReference type="InterPro" id="IPR019874">
    <property type="entry name" value="RF_methyltr_PrmC"/>
</dbReference>
<evidence type="ECO:0000256" key="4">
    <source>
        <dbReference type="ARBA" id="ARBA00022691"/>
    </source>
</evidence>
<dbReference type="AlphaFoldDB" id="A0A380BJ55"/>
<dbReference type="InterPro" id="IPR040758">
    <property type="entry name" value="PrmC_N"/>
</dbReference>
<dbReference type="InterPro" id="IPR007848">
    <property type="entry name" value="Small_mtfrase_dom"/>
</dbReference>
<dbReference type="RefSeq" id="WP_115169152.1">
    <property type="nucleotide sequence ID" value="NZ_UGYW01000002.1"/>
</dbReference>
<dbReference type="InterPro" id="IPR050320">
    <property type="entry name" value="N5-glutamine_MTase"/>
</dbReference>
<dbReference type="InterPro" id="IPR029063">
    <property type="entry name" value="SAM-dependent_MTases_sf"/>
</dbReference>
<dbReference type="Pfam" id="PF05175">
    <property type="entry name" value="MTS"/>
    <property type="match status" value="1"/>
</dbReference>
<sequence length="285" mass="33135">MNSLQQYELYFTAQLTKIYDREETKSLFFLALEEVTGINRMQYTVQNDYVVAEEQKIQLDRILHELLRRKPIQHILKKADFYGEVFEVNEFVLIPRPETEELVHLIIGHHRSSVVPLKIIDIGTGSGCIPVILKKHMPSAHVSALDISKEAIAVARRNAKKMETDIHFVNADILEWEYLFTEQFYDIIVSNPPYITPKEKEEMHSNVLEFEPHLALFVEESAPLLFYETIASFALVHLKPAGDLYFEINQYYGPETADMLRKKGFSKVELIKDMHGADRMIHARR</sequence>
<evidence type="ECO:0000256" key="3">
    <source>
        <dbReference type="ARBA" id="ARBA00022679"/>
    </source>
</evidence>
<dbReference type="Gene3D" id="1.10.8.10">
    <property type="entry name" value="DNA helicase RuvA subunit, C-terminal domain"/>
    <property type="match status" value="1"/>
</dbReference>
<dbReference type="PROSITE" id="PS00092">
    <property type="entry name" value="N6_MTASE"/>
    <property type="match status" value="1"/>
</dbReference>
<dbReference type="NCBIfam" id="TIGR00536">
    <property type="entry name" value="hemK_fam"/>
    <property type="match status" value="1"/>
</dbReference>
<dbReference type="GO" id="GO:0003676">
    <property type="term" value="F:nucleic acid binding"/>
    <property type="evidence" value="ECO:0007669"/>
    <property type="project" value="InterPro"/>
</dbReference>
<dbReference type="GO" id="GO:0032259">
    <property type="term" value="P:methylation"/>
    <property type="evidence" value="ECO:0007669"/>
    <property type="project" value="UniProtKB-KW"/>
</dbReference>
<evidence type="ECO:0000256" key="1">
    <source>
        <dbReference type="ARBA" id="ARBA00012771"/>
    </source>
</evidence>
<gene>
    <name evidence="8" type="primary">prmC</name>
    <name evidence="8" type="ORF">NCTC11388_00747</name>
</gene>
<dbReference type="Gene3D" id="3.40.50.150">
    <property type="entry name" value="Vaccinia Virus protein VP39"/>
    <property type="match status" value="1"/>
</dbReference>
<keyword evidence="3 8" id="KW-0808">Transferase</keyword>
<dbReference type="EC" id="2.1.1.297" evidence="1"/>
<dbReference type="InterPro" id="IPR004556">
    <property type="entry name" value="HemK-like"/>
</dbReference>
<dbReference type="NCBIfam" id="TIGR03534">
    <property type="entry name" value="RF_mod_PrmC"/>
    <property type="match status" value="1"/>
</dbReference>
<evidence type="ECO:0000259" key="7">
    <source>
        <dbReference type="Pfam" id="PF17827"/>
    </source>
</evidence>
<feature type="domain" description="Release factor glutamine methyltransferase N-terminal" evidence="7">
    <location>
        <begin position="12"/>
        <end position="76"/>
    </location>
</feature>
<evidence type="ECO:0000313" key="8">
    <source>
        <dbReference type="EMBL" id="SUJ01286.1"/>
    </source>
</evidence>
<dbReference type="GO" id="GO:0102559">
    <property type="term" value="F:peptide chain release factor N(5)-glutamine methyltransferase activity"/>
    <property type="evidence" value="ECO:0007669"/>
    <property type="project" value="UniProtKB-EC"/>
</dbReference>
<dbReference type="EMBL" id="UGYW01000002">
    <property type="protein sequence ID" value="SUJ01286.1"/>
    <property type="molecule type" value="Genomic_DNA"/>
</dbReference>